<comment type="similarity">
    <text evidence="1">Belongs to the NAPRTase family.</text>
</comment>
<keyword evidence="3 12" id="KW-0328">Glycosyltransferase</keyword>
<feature type="domain" description="Nicotinate/nicotinamide phosphoribosyltransferase" evidence="9">
    <location>
        <begin position="178"/>
        <end position="447"/>
    </location>
</feature>
<dbReference type="NCBIfam" id="NF006629">
    <property type="entry name" value="PRK09198.1"/>
    <property type="match status" value="1"/>
</dbReference>
<dbReference type="GO" id="GO:0016757">
    <property type="term" value="F:glycosyltransferase activity"/>
    <property type="evidence" value="ECO:0007669"/>
    <property type="project" value="UniProtKB-KW"/>
</dbReference>
<dbReference type="RefSeq" id="XP_012942330.1">
    <property type="nucleotide sequence ID" value="XM_013086876.2"/>
</dbReference>
<dbReference type="InterPro" id="IPR013785">
    <property type="entry name" value="Aldolase_TIM"/>
</dbReference>
<evidence type="ECO:0000256" key="4">
    <source>
        <dbReference type="ARBA" id="ARBA00022679"/>
    </source>
</evidence>
<protein>
    <recommendedName>
        <fullName evidence="7">Nicotinamide phosphoribosyltransferase</fullName>
        <ecNumber evidence="6">2.4.2.12</ecNumber>
    </recommendedName>
</protein>
<evidence type="ECO:0000256" key="8">
    <source>
        <dbReference type="ARBA" id="ARBA00047835"/>
    </source>
</evidence>
<accession>A0ABM1A7H1</accession>
<evidence type="ECO:0000256" key="6">
    <source>
        <dbReference type="ARBA" id="ARBA00035024"/>
    </source>
</evidence>
<dbReference type="PANTHER" id="PTHR43816:SF1">
    <property type="entry name" value="NICOTINAMIDE PHOSPHORIBOSYLTRANSFERASE"/>
    <property type="match status" value="1"/>
</dbReference>
<keyword evidence="4" id="KW-0808">Transferase</keyword>
<evidence type="ECO:0000256" key="2">
    <source>
        <dbReference type="ARBA" id="ARBA00022642"/>
    </source>
</evidence>
<name>A0ABM1A7H1_APLCA</name>
<dbReference type="Gene3D" id="3.20.20.70">
    <property type="entry name" value="Aldolase class I"/>
    <property type="match status" value="1"/>
</dbReference>
<organism evidence="11 12">
    <name type="scientific">Aplysia californica</name>
    <name type="common">California sea hare</name>
    <dbReference type="NCBI Taxonomy" id="6500"/>
    <lineage>
        <taxon>Eukaryota</taxon>
        <taxon>Metazoa</taxon>
        <taxon>Spiralia</taxon>
        <taxon>Lophotrochozoa</taxon>
        <taxon>Mollusca</taxon>
        <taxon>Gastropoda</taxon>
        <taxon>Heterobranchia</taxon>
        <taxon>Euthyneura</taxon>
        <taxon>Tectipleura</taxon>
        <taxon>Aplysiida</taxon>
        <taxon>Aplysioidea</taxon>
        <taxon>Aplysiidae</taxon>
        <taxon>Aplysia</taxon>
    </lineage>
</organism>
<dbReference type="InterPro" id="IPR041525">
    <property type="entry name" value="N/Namide_PRibTrfase"/>
</dbReference>
<feature type="domain" description="Nicotinamide phosphoribosyltransferase N-terminal" evidence="10">
    <location>
        <begin position="11"/>
        <end position="106"/>
    </location>
</feature>
<dbReference type="Pfam" id="PF04095">
    <property type="entry name" value="NAPRTase"/>
    <property type="match status" value="1"/>
</dbReference>
<evidence type="ECO:0000313" key="12">
    <source>
        <dbReference type="RefSeq" id="XP_012942330.1"/>
    </source>
</evidence>
<evidence type="ECO:0000256" key="1">
    <source>
        <dbReference type="ARBA" id="ARBA00010897"/>
    </source>
</evidence>
<proteinExistence type="inferred from homology"/>
<evidence type="ECO:0000259" key="10">
    <source>
        <dbReference type="Pfam" id="PF18127"/>
    </source>
</evidence>
<gene>
    <name evidence="12" type="primary">LOC101858297</name>
</gene>
<dbReference type="InterPro" id="IPR041529">
    <property type="entry name" value="DUF5598"/>
</dbReference>
<evidence type="ECO:0000259" key="9">
    <source>
        <dbReference type="Pfam" id="PF04095"/>
    </source>
</evidence>
<comment type="catalytic activity">
    <reaction evidence="8">
        <text>beta-nicotinamide D-ribonucleotide + diphosphate = 5-phospho-alpha-D-ribose 1-diphosphate + nicotinamide + H(+)</text>
        <dbReference type="Rhea" id="RHEA:16149"/>
        <dbReference type="ChEBI" id="CHEBI:14649"/>
        <dbReference type="ChEBI" id="CHEBI:15378"/>
        <dbReference type="ChEBI" id="CHEBI:17154"/>
        <dbReference type="ChEBI" id="CHEBI:33019"/>
        <dbReference type="ChEBI" id="CHEBI:58017"/>
        <dbReference type="EC" id="2.4.2.12"/>
    </reaction>
    <physiologicalReaction direction="right-to-left" evidence="8">
        <dbReference type="Rhea" id="RHEA:16151"/>
    </physiologicalReaction>
</comment>
<sequence>MADLAAGLDSVLLIADSYKVTHHRQYPPNTSIVYSYFESRGGKFPATCFFGLQYILKRWLVGQVVTREKIEEAREIFQLHFGQNVFNEEGWNYILEHHNGYLPLRIKAVPEGTVVPTKNVLFTVENTDPKCYWLTNYFETVLVQAWYPMTVATNSRAQKEIIARYLHETSDSTAGLPFKLHDFGFRGSSSVESAGIGGMAHLVNFQGTDTIAAVTTARKFYGCPMAGFSIPAAEHSTITSWGVDREKEAFQNMLTQFPTGLMACVSDSYDIWHACGKLWGEELKQLVEDRGENGTLVVRPDSGDPSEVVIKVLNILGEKFGTSSNTKGYKVLPSCVRVIQGDGISYETVAQILENLKKSKWSTDMVTFGSGGALLQRLDRDTQKCAYKCSYAVIDGKEVSVFKDPVTDHGKKSKKGRLTLECHNGKFVTYEEGKGDPNKDIMQVVFENGKLLKDFDFAEVRKNAEIDLVKKKSDSKLDAES</sequence>
<evidence type="ECO:0000256" key="3">
    <source>
        <dbReference type="ARBA" id="ARBA00022676"/>
    </source>
</evidence>
<evidence type="ECO:0000313" key="11">
    <source>
        <dbReference type="Proteomes" id="UP000694888"/>
    </source>
</evidence>
<dbReference type="EC" id="2.4.2.12" evidence="6"/>
<evidence type="ECO:0000256" key="7">
    <source>
        <dbReference type="ARBA" id="ARBA00035036"/>
    </source>
</evidence>
<dbReference type="CDD" id="cd01569">
    <property type="entry name" value="PBEF_like"/>
    <property type="match status" value="1"/>
</dbReference>
<dbReference type="GeneID" id="101858297"/>
<dbReference type="Pfam" id="PF18127">
    <property type="entry name" value="NAMPT_N"/>
    <property type="match status" value="1"/>
</dbReference>
<comment type="pathway">
    <text evidence="5">Cofactor biosynthesis; NAD(+) biosynthesis; nicotinamide D-ribonucleotide from 5-phospho-alpha-D-ribose 1-diphosphate and nicotinamide: step 1/1.</text>
</comment>
<dbReference type="PANTHER" id="PTHR43816">
    <property type="entry name" value="NICOTINAMIDE PHOSPHORIBOSYLTRANSFERASE"/>
    <property type="match status" value="1"/>
</dbReference>
<dbReference type="Proteomes" id="UP000694888">
    <property type="component" value="Unplaced"/>
</dbReference>
<dbReference type="InterPro" id="IPR036068">
    <property type="entry name" value="Nicotinate_pribotase-like_C"/>
</dbReference>
<dbReference type="InterPro" id="IPR016471">
    <property type="entry name" value="Nicotinamide_PRibTrfase"/>
</dbReference>
<keyword evidence="2" id="KW-0662">Pyridine nucleotide biosynthesis</keyword>
<keyword evidence="11" id="KW-1185">Reference proteome</keyword>
<evidence type="ECO:0000256" key="5">
    <source>
        <dbReference type="ARBA" id="ARBA00035007"/>
    </source>
</evidence>
<dbReference type="PIRSF" id="PIRSF005943">
    <property type="entry name" value="NMPRT"/>
    <property type="match status" value="1"/>
</dbReference>
<dbReference type="SUPFAM" id="SSF51690">
    <property type="entry name" value="Nicotinate/Quinolinate PRTase C-terminal domain-like"/>
    <property type="match status" value="1"/>
</dbReference>
<reference evidence="12" key="1">
    <citation type="submission" date="2025-08" db="UniProtKB">
        <authorList>
            <consortium name="RefSeq"/>
        </authorList>
    </citation>
    <scope>IDENTIFICATION</scope>
</reference>